<gene>
    <name evidence="3" type="ORF">ECC02_006851</name>
</gene>
<dbReference type="EMBL" id="JABDHM010000056">
    <property type="protein sequence ID" value="KAF5220175.1"/>
    <property type="molecule type" value="Genomic_DNA"/>
</dbReference>
<evidence type="ECO:0000313" key="4">
    <source>
        <dbReference type="Proteomes" id="UP000583944"/>
    </source>
</evidence>
<feature type="chain" id="PRO_5029503954" description="Secreted protein" evidence="2">
    <location>
        <begin position="20"/>
        <end position="324"/>
    </location>
</feature>
<reference evidence="3 4" key="1">
    <citation type="journal article" date="2019" name="Genome Biol. Evol.">
        <title>Nanopore Sequencing Significantly Improves Genome Assembly of the Protozoan Parasite Trypanosoma cruzi.</title>
        <authorList>
            <person name="Diaz-Viraque F."/>
            <person name="Pita S."/>
            <person name="Greif G."/>
            <person name="de Souza R.C.M."/>
            <person name="Iraola G."/>
            <person name="Robello C."/>
        </authorList>
    </citation>
    <scope>NUCLEOTIDE SEQUENCE [LARGE SCALE GENOMIC DNA]</scope>
    <source>
        <strain evidence="3 4">Berenice</strain>
    </source>
</reference>
<comment type="caution">
    <text evidence="3">The sequence shown here is derived from an EMBL/GenBank/DDBJ whole genome shotgun (WGS) entry which is preliminary data.</text>
</comment>
<evidence type="ECO:0008006" key="5">
    <source>
        <dbReference type="Google" id="ProtNLM"/>
    </source>
</evidence>
<keyword evidence="2" id="KW-0732">Signal</keyword>
<feature type="compositionally biased region" description="Basic and acidic residues" evidence="1">
    <location>
        <begin position="310"/>
        <end position="324"/>
    </location>
</feature>
<feature type="region of interest" description="Disordered" evidence="1">
    <location>
        <begin position="233"/>
        <end position="324"/>
    </location>
</feature>
<proteinExistence type="predicted"/>
<feature type="signal peptide" evidence="2">
    <location>
        <begin position="1"/>
        <end position="19"/>
    </location>
</feature>
<accession>A0A7J6Y135</accession>
<name>A0A7J6Y135_TRYCR</name>
<sequence length="324" mass="35982">MLIALFAVIRIVTLRAVEGRCCHDNCDITLNETTQCLEGCRVQASRQAATRRTLSNVRSKGNETAFIRHRNRVQQVRPLLLVRRLVPLQDTSCRCRRPRCCCNHSHRETRKCVWKYVPRTQTLSSPEKAIVQPRHHFSTERQPTSLVTKNVLAEHCATTYVCGCLLEKLKRGGAQGGTSAQQEAQLDGSDACGTATTSTITHGGSTHKRKILKKTRRQGVAVCVALRVSARPGRKETKQEGKKCVLRPTGPRRTPTRHGSLSAPFVAAPPHACSRRGAQGRRHERVGGCASGAVGREHTAPLTGRVQKKQLKEGRLEKKKERPY</sequence>
<organism evidence="3 4">
    <name type="scientific">Trypanosoma cruzi</name>
    <dbReference type="NCBI Taxonomy" id="5693"/>
    <lineage>
        <taxon>Eukaryota</taxon>
        <taxon>Discoba</taxon>
        <taxon>Euglenozoa</taxon>
        <taxon>Kinetoplastea</taxon>
        <taxon>Metakinetoplastina</taxon>
        <taxon>Trypanosomatida</taxon>
        <taxon>Trypanosomatidae</taxon>
        <taxon>Trypanosoma</taxon>
        <taxon>Schizotrypanum</taxon>
    </lineage>
</organism>
<dbReference type="Proteomes" id="UP000583944">
    <property type="component" value="Unassembled WGS sequence"/>
</dbReference>
<feature type="compositionally biased region" description="Basic and acidic residues" evidence="1">
    <location>
        <begin position="233"/>
        <end position="243"/>
    </location>
</feature>
<dbReference type="VEuPathDB" id="TriTrypDB:ECC02_006851"/>
<dbReference type="AlphaFoldDB" id="A0A7J6Y135"/>
<evidence type="ECO:0000256" key="1">
    <source>
        <dbReference type="SAM" id="MobiDB-lite"/>
    </source>
</evidence>
<evidence type="ECO:0000256" key="2">
    <source>
        <dbReference type="SAM" id="SignalP"/>
    </source>
</evidence>
<evidence type="ECO:0000313" key="3">
    <source>
        <dbReference type="EMBL" id="KAF5220175.1"/>
    </source>
</evidence>
<protein>
    <recommendedName>
        <fullName evidence="5">Secreted protein</fullName>
    </recommendedName>
</protein>